<comment type="caution">
    <text evidence="2">The sequence shown here is derived from an EMBL/GenBank/DDBJ whole genome shotgun (WGS) entry which is preliminary data.</text>
</comment>
<dbReference type="AlphaFoldDB" id="A0A4Z1PEB0"/>
<evidence type="ECO:0000313" key="2">
    <source>
        <dbReference type="EMBL" id="TID27845.1"/>
    </source>
</evidence>
<sequence length="327" mass="37115">MLIVSGQHVDVNTGQCIICSPQAGVLILDGFCMMISWVVRMDTYGGENLVAAGRRKARAMKRNAIYMIANVVPSSQRDRYLTLFDFIVVGLREKLIANIQPTSPPRRRTTTSLFILTSSIQVASYTLPHTAEYATESNIPSFIVPTILWRGTIQSLTRPTSPKRSRPTTTSDQSVLGLNHAPRRQRYKIFHLVGDRDAQLRSGNLLTKPSFKTRFPVNEPIYAAFELQDYIAQLTIDRPDRADLRKLLKKIDDKEEGTKASASSKIVFRNKHRMPSNANHTVEEARAACWILIHLDLRHAWHSQMRWYLILMHQKPTAIVFADAVFS</sequence>
<reference evidence="2 3" key="1">
    <citation type="submission" date="2019-04" db="EMBL/GenBank/DDBJ databases">
        <title>High contiguity whole genome sequence and gene annotation resource for two Venturia nashicola isolates.</title>
        <authorList>
            <person name="Prokchorchik M."/>
            <person name="Won K."/>
            <person name="Lee Y."/>
            <person name="Choi E.D."/>
            <person name="Segonzac C."/>
            <person name="Sohn K.H."/>
        </authorList>
    </citation>
    <scope>NUCLEOTIDE SEQUENCE [LARGE SCALE GENOMIC DNA]</scope>
    <source>
        <strain evidence="2 3">PRI2</strain>
    </source>
</reference>
<proteinExistence type="predicted"/>
<accession>A0A4Z1PEB0</accession>
<keyword evidence="3" id="KW-1185">Reference proteome</keyword>
<dbReference type="EMBL" id="SNSC02000001">
    <property type="protein sequence ID" value="TID27845.1"/>
    <property type="molecule type" value="Genomic_DNA"/>
</dbReference>
<dbReference type="Proteomes" id="UP000298493">
    <property type="component" value="Unassembled WGS sequence"/>
</dbReference>
<evidence type="ECO:0000313" key="3">
    <source>
        <dbReference type="Proteomes" id="UP000298493"/>
    </source>
</evidence>
<feature type="region of interest" description="Disordered" evidence="1">
    <location>
        <begin position="155"/>
        <end position="175"/>
    </location>
</feature>
<name>A0A4Z1PEB0_9PEZI</name>
<gene>
    <name evidence="2" type="ORF">E6O75_ATG00612</name>
</gene>
<organism evidence="2 3">
    <name type="scientific">Venturia nashicola</name>
    <dbReference type="NCBI Taxonomy" id="86259"/>
    <lineage>
        <taxon>Eukaryota</taxon>
        <taxon>Fungi</taxon>
        <taxon>Dikarya</taxon>
        <taxon>Ascomycota</taxon>
        <taxon>Pezizomycotina</taxon>
        <taxon>Dothideomycetes</taxon>
        <taxon>Pleosporomycetidae</taxon>
        <taxon>Venturiales</taxon>
        <taxon>Venturiaceae</taxon>
        <taxon>Venturia</taxon>
    </lineage>
</organism>
<evidence type="ECO:0000256" key="1">
    <source>
        <dbReference type="SAM" id="MobiDB-lite"/>
    </source>
</evidence>
<protein>
    <submittedName>
        <fullName evidence="2">Uncharacterized protein</fullName>
    </submittedName>
</protein>